<dbReference type="AlphaFoldDB" id="A0A812ZAZ4"/>
<feature type="transmembrane region" description="Helical" evidence="2">
    <location>
        <begin position="678"/>
        <end position="698"/>
    </location>
</feature>
<evidence type="ECO:0000313" key="3">
    <source>
        <dbReference type="EMBL" id="CAE7820312.1"/>
    </source>
</evidence>
<evidence type="ECO:0000256" key="1">
    <source>
        <dbReference type="PROSITE-ProRule" id="PRU00023"/>
    </source>
</evidence>
<evidence type="ECO:0000313" key="4">
    <source>
        <dbReference type="Proteomes" id="UP000601435"/>
    </source>
</evidence>
<sequence length="734" mass="81141">AETRYYQAQESHTGRAFEAPPNFRGFRESPESRPEPAVPVVGLPHEVVYTFTAVVSGAILFGFLYHLSQELSSPRRYCQNPVLLQNANGRSPHLRVALENFSKAEGVADATPFAAQAAHRAAAANEVGWLEHCGTDKACRPLLFAGDERDDTPLHHGARAGRTEAVSALIRLGADLARLNRFGLAPEHLAAQLGHKDTAFVLRSVRAVRDGAGDPAAQAAAKRAMRHPDDLGHFVQEPQALSPTAAQSLRCAAKMTGDPEQALCSVRDWEPSVVPVARERAWVETWAQASVQGQQGLLVYEMFLGGPGHWIALVSEESGLLRLDPRRGTFFLTSSEAGELAARYAAWSLEPSEAQPPKEARSSLPVSIFEFATPCLAVNNIWADFPNNGYEVAGPVVLDQGLEGAPVLKEASETSQPSQPDAPTLVSPRSLLRMITDDSAVDVSIKSERLETLTNPKLEQGMIRAITLRKSIRQMGRLWRRPLLPMPEERLMDLYEWSHPAEEYDYFLSHAWETWGGLKYISLLMHSSHRFLLGCWLSAVVLCWCFCLMDLLPTFGHVNPEALDWWAEGEGCPTGPWIICSGFISVIVGLLLAPYLPDSCSRSDQCFMDAVCIHQADPEKKRQGIDAIAGFLSVSRQLRILWSPSYLSRLWCVFEIAAYRKVNSRGQVVLAPLFLERMVLLTLITSYGIAGLLWTLGVESYNDTIYALSLSPMLLLIHVLRRNATGKTKLFEEL</sequence>
<feature type="transmembrane region" description="Helical" evidence="2">
    <location>
        <begin position="531"/>
        <end position="555"/>
    </location>
</feature>
<feature type="repeat" description="ANK" evidence="1">
    <location>
        <begin position="149"/>
        <end position="181"/>
    </location>
</feature>
<evidence type="ECO:0000256" key="2">
    <source>
        <dbReference type="SAM" id="Phobius"/>
    </source>
</evidence>
<dbReference type="Proteomes" id="UP000601435">
    <property type="component" value="Unassembled WGS sequence"/>
</dbReference>
<proteinExistence type="predicted"/>
<feature type="transmembrane region" description="Helical" evidence="2">
    <location>
        <begin position="575"/>
        <end position="596"/>
    </location>
</feature>
<dbReference type="SUPFAM" id="SSF48403">
    <property type="entry name" value="Ankyrin repeat"/>
    <property type="match status" value="1"/>
</dbReference>
<feature type="non-terminal residue" evidence="3">
    <location>
        <position position="734"/>
    </location>
</feature>
<dbReference type="Gene3D" id="1.25.40.20">
    <property type="entry name" value="Ankyrin repeat-containing domain"/>
    <property type="match status" value="1"/>
</dbReference>
<keyword evidence="2" id="KW-0812">Transmembrane</keyword>
<dbReference type="OrthoDB" id="439783at2759"/>
<feature type="non-terminal residue" evidence="3">
    <location>
        <position position="1"/>
    </location>
</feature>
<accession>A0A812ZAZ4</accession>
<gene>
    <name evidence="3" type="ORF">SNEC2469_LOCUS24407</name>
</gene>
<dbReference type="Pfam" id="PF00023">
    <property type="entry name" value="Ank"/>
    <property type="match status" value="1"/>
</dbReference>
<reference evidence="3" key="1">
    <citation type="submission" date="2021-02" db="EMBL/GenBank/DDBJ databases">
        <authorList>
            <person name="Dougan E. K."/>
            <person name="Rhodes N."/>
            <person name="Thang M."/>
            <person name="Chan C."/>
        </authorList>
    </citation>
    <scope>NUCLEOTIDE SEQUENCE</scope>
</reference>
<dbReference type="EMBL" id="CAJNJA010046864">
    <property type="protein sequence ID" value="CAE7820312.1"/>
    <property type="molecule type" value="Genomic_DNA"/>
</dbReference>
<keyword evidence="1" id="KW-0040">ANK repeat</keyword>
<keyword evidence="2" id="KW-0472">Membrane</keyword>
<name>A0A812ZAZ4_9DINO</name>
<organism evidence="3 4">
    <name type="scientific">Symbiodinium necroappetens</name>
    <dbReference type="NCBI Taxonomy" id="1628268"/>
    <lineage>
        <taxon>Eukaryota</taxon>
        <taxon>Sar</taxon>
        <taxon>Alveolata</taxon>
        <taxon>Dinophyceae</taxon>
        <taxon>Suessiales</taxon>
        <taxon>Symbiodiniaceae</taxon>
        <taxon>Symbiodinium</taxon>
    </lineage>
</organism>
<dbReference type="InterPro" id="IPR002110">
    <property type="entry name" value="Ankyrin_rpt"/>
</dbReference>
<feature type="transmembrane region" description="Helical" evidence="2">
    <location>
        <begin position="704"/>
        <end position="720"/>
    </location>
</feature>
<comment type="caution">
    <text evidence="3">The sequence shown here is derived from an EMBL/GenBank/DDBJ whole genome shotgun (WGS) entry which is preliminary data.</text>
</comment>
<dbReference type="PROSITE" id="PS50297">
    <property type="entry name" value="ANK_REP_REGION"/>
    <property type="match status" value="1"/>
</dbReference>
<keyword evidence="4" id="KW-1185">Reference proteome</keyword>
<keyword evidence="2" id="KW-1133">Transmembrane helix</keyword>
<feature type="transmembrane region" description="Helical" evidence="2">
    <location>
        <begin position="47"/>
        <end position="67"/>
    </location>
</feature>
<dbReference type="PROSITE" id="PS50088">
    <property type="entry name" value="ANK_REPEAT"/>
    <property type="match status" value="1"/>
</dbReference>
<protein>
    <submittedName>
        <fullName evidence="3">Uncharacterized protein</fullName>
    </submittedName>
</protein>
<dbReference type="InterPro" id="IPR036770">
    <property type="entry name" value="Ankyrin_rpt-contain_sf"/>
</dbReference>